<proteinExistence type="predicted"/>
<keyword evidence="2" id="KW-1185">Reference proteome</keyword>
<accession>A0ABW3XQZ6</accession>
<name>A0ABW3XQZ6_9ACTN</name>
<sequence length="56" mass="5973">MVGPTTGARGAIAPYCAIRLRTAPVVRTYGSAQLLRIEWTPVRMGSAPELRNGCDA</sequence>
<comment type="caution">
    <text evidence="1">The sequence shown here is derived from an EMBL/GenBank/DDBJ whole genome shotgun (WGS) entry which is preliminary data.</text>
</comment>
<evidence type="ECO:0000313" key="2">
    <source>
        <dbReference type="Proteomes" id="UP001597058"/>
    </source>
</evidence>
<reference evidence="2" key="1">
    <citation type="journal article" date="2019" name="Int. J. Syst. Evol. Microbiol.">
        <title>The Global Catalogue of Microorganisms (GCM) 10K type strain sequencing project: providing services to taxonomists for standard genome sequencing and annotation.</title>
        <authorList>
            <consortium name="The Broad Institute Genomics Platform"/>
            <consortium name="The Broad Institute Genome Sequencing Center for Infectious Disease"/>
            <person name="Wu L."/>
            <person name="Ma J."/>
        </authorList>
    </citation>
    <scope>NUCLEOTIDE SEQUENCE [LARGE SCALE GENOMIC DNA]</scope>
    <source>
        <strain evidence="2">CGMCC 4.7020</strain>
    </source>
</reference>
<dbReference type="Proteomes" id="UP001597058">
    <property type="component" value="Unassembled WGS sequence"/>
</dbReference>
<protein>
    <submittedName>
        <fullName evidence="1">Uncharacterized protein</fullName>
    </submittedName>
</protein>
<organism evidence="1 2">
    <name type="scientific">Streptomyces kaempferi</name>
    <dbReference type="NCBI Taxonomy" id="333725"/>
    <lineage>
        <taxon>Bacteria</taxon>
        <taxon>Bacillati</taxon>
        <taxon>Actinomycetota</taxon>
        <taxon>Actinomycetes</taxon>
        <taxon>Kitasatosporales</taxon>
        <taxon>Streptomycetaceae</taxon>
        <taxon>Streptomyces</taxon>
    </lineage>
</organism>
<gene>
    <name evidence="1" type="ORF">ACFQ5X_37910</name>
</gene>
<dbReference type="EMBL" id="JBHTMM010000083">
    <property type="protein sequence ID" value="MFD1311568.1"/>
    <property type="molecule type" value="Genomic_DNA"/>
</dbReference>
<dbReference type="RefSeq" id="WP_381238204.1">
    <property type="nucleotide sequence ID" value="NZ_JBHSKH010000055.1"/>
</dbReference>
<evidence type="ECO:0000313" key="1">
    <source>
        <dbReference type="EMBL" id="MFD1311568.1"/>
    </source>
</evidence>